<protein>
    <submittedName>
        <fullName evidence="1">Uncharacterized protein</fullName>
    </submittedName>
</protein>
<sequence>MEQDQQQTMRCFATGKGFFVRLPISEDIEAKECESDVEAAE</sequence>
<reference evidence="1 2" key="2">
    <citation type="submission" date="2023-12" db="EMBL/GenBank/DDBJ databases">
        <authorList>
            <consortium name="Cladostephus spongiosus"/>
            <person name="Lorente B."/>
            <person name="Cabral C."/>
            <person name="Frias J."/>
            <person name="Faria J."/>
            <person name="Toubarro D."/>
        </authorList>
    </citation>
    <scope>NUCLEOTIDE SEQUENCE [LARGE SCALE GENOMIC DNA]</scope>
    <source>
        <strain evidence="1 2">ZMCS4</strain>
    </source>
</reference>
<gene>
    <name evidence="1" type="ORF">SNR37_000420</name>
</gene>
<dbReference type="EMBL" id="JAYDYW010000011">
    <property type="protein sequence ID" value="MEE1675098.1"/>
    <property type="molecule type" value="Genomic_DNA"/>
</dbReference>
<accession>A0ABU7G710</accession>
<keyword evidence="2" id="KW-1185">Reference proteome</keyword>
<evidence type="ECO:0000313" key="2">
    <source>
        <dbReference type="Proteomes" id="UP001310248"/>
    </source>
</evidence>
<name>A0ABU7G710_9ALTE</name>
<organism evidence="1 2">
    <name type="scientific">Agarivorans aestuarii</name>
    <dbReference type="NCBI Taxonomy" id="1563703"/>
    <lineage>
        <taxon>Bacteria</taxon>
        <taxon>Pseudomonadati</taxon>
        <taxon>Pseudomonadota</taxon>
        <taxon>Gammaproteobacteria</taxon>
        <taxon>Alteromonadales</taxon>
        <taxon>Alteromonadaceae</taxon>
        <taxon>Agarivorans</taxon>
    </lineage>
</organism>
<reference evidence="2" key="1">
    <citation type="submission" date="2023-07" db="EMBL/GenBank/DDBJ databases">
        <title>Draft genome sequence of Agarivorans aestuarii strain ZMCS4, a CAZymes producing bacteria isolated from the marine brown algae Clodostephus spongiosus.</title>
        <authorList>
            <person name="Lorente B."/>
            <person name="Cabral C."/>
            <person name="Frias J."/>
            <person name="Faria J."/>
            <person name="Toubarro D."/>
        </authorList>
    </citation>
    <scope>NUCLEOTIDE SEQUENCE [LARGE SCALE GENOMIC DNA]</scope>
    <source>
        <strain evidence="2">ZMCS4</strain>
    </source>
</reference>
<dbReference type="Proteomes" id="UP001310248">
    <property type="component" value="Unassembled WGS sequence"/>
</dbReference>
<comment type="caution">
    <text evidence="1">The sequence shown here is derived from an EMBL/GenBank/DDBJ whole genome shotgun (WGS) entry which is preliminary data.</text>
</comment>
<dbReference type="RefSeq" id="WP_016399851.1">
    <property type="nucleotide sequence ID" value="NZ_AP023033.1"/>
</dbReference>
<proteinExistence type="predicted"/>
<evidence type="ECO:0000313" key="1">
    <source>
        <dbReference type="EMBL" id="MEE1675098.1"/>
    </source>
</evidence>